<evidence type="ECO:0000256" key="1">
    <source>
        <dbReference type="SAM" id="MobiDB-lite"/>
    </source>
</evidence>
<name>A0A7T8HI10_CALRO</name>
<evidence type="ECO:0000313" key="4">
    <source>
        <dbReference type="Proteomes" id="UP000595437"/>
    </source>
</evidence>
<feature type="non-terminal residue" evidence="3">
    <location>
        <position position="1"/>
    </location>
</feature>
<sequence>PSEKTAPIKTQALLSALEEVKKLKNLKTTLRQHYYPEGGWGWVIILVTVIVQIIIHGFQLSFNGFLVSSTLYNAPGHTTLSLSRRHPSNDAKIHSGRKPETCNSV</sequence>
<keyword evidence="2" id="KW-1133">Transmembrane helix</keyword>
<dbReference type="AlphaFoldDB" id="A0A7T8HI10"/>
<proteinExistence type="predicted"/>
<feature type="compositionally biased region" description="Basic and acidic residues" evidence="1">
    <location>
        <begin position="87"/>
        <end position="105"/>
    </location>
</feature>
<keyword evidence="2" id="KW-0812">Transmembrane</keyword>
<feature type="transmembrane region" description="Helical" evidence="2">
    <location>
        <begin position="39"/>
        <end position="58"/>
    </location>
</feature>
<keyword evidence="4" id="KW-1185">Reference proteome</keyword>
<evidence type="ECO:0000256" key="2">
    <source>
        <dbReference type="SAM" id="Phobius"/>
    </source>
</evidence>
<keyword evidence="2" id="KW-0472">Membrane</keyword>
<accession>A0A7T8HI10</accession>
<evidence type="ECO:0000313" key="3">
    <source>
        <dbReference type="EMBL" id="QQP50294.1"/>
    </source>
</evidence>
<protein>
    <submittedName>
        <fullName evidence="3">Monocarboxylate transporter 10like</fullName>
    </submittedName>
</protein>
<feature type="region of interest" description="Disordered" evidence="1">
    <location>
        <begin position="82"/>
        <end position="105"/>
    </location>
</feature>
<reference evidence="4" key="1">
    <citation type="submission" date="2021-01" db="EMBL/GenBank/DDBJ databases">
        <title>Caligus Genome Assembly.</title>
        <authorList>
            <person name="Gallardo-Escarate C."/>
        </authorList>
    </citation>
    <scope>NUCLEOTIDE SEQUENCE [LARGE SCALE GENOMIC DNA]</scope>
</reference>
<dbReference type="Proteomes" id="UP000595437">
    <property type="component" value="Chromosome 7"/>
</dbReference>
<gene>
    <name evidence="3" type="ORF">FKW44_011249</name>
</gene>
<dbReference type="EMBL" id="CP045896">
    <property type="protein sequence ID" value="QQP50294.1"/>
    <property type="molecule type" value="Genomic_DNA"/>
</dbReference>
<organism evidence="3 4">
    <name type="scientific">Caligus rogercresseyi</name>
    <name type="common">Sea louse</name>
    <dbReference type="NCBI Taxonomy" id="217165"/>
    <lineage>
        <taxon>Eukaryota</taxon>
        <taxon>Metazoa</taxon>
        <taxon>Ecdysozoa</taxon>
        <taxon>Arthropoda</taxon>
        <taxon>Crustacea</taxon>
        <taxon>Multicrustacea</taxon>
        <taxon>Hexanauplia</taxon>
        <taxon>Copepoda</taxon>
        <taxon>Siphonostomatoida</taxon>
        <taxon>Caligidae</taxon>
        <taxon>Caligus</taxon>
    </lineage>
</organism>
<dbReference type="OrthoDB" id="6499973at2759"/>